<evidence type="ECO:0000256" key="2">
    <source>
        <dbReference type="SAM" id="Phobius"/>
    </source>
</evidence>
<name>A0A6I8PMC5_ORNAN</name>
<evidence type="ECO:0000313" key="3">
    <source>
        <dbReference type="Ensembl" id="ENSOANP00000053478.1"/>
    </source>
</evidence>
<keyword evidence="2" id="KW-1133">Transmembrane helix</keyword>
<dbReference type="GeneTree" id="ENSGT00390000005586"/>
<feature type="transmembrane region" description="Helical" evidence="2">
    <location>
        <begin position="34"/>
        <end position="55"/>
    </location>
</feature>
<organism evidence="3 4">
    <name type="scientific">Ornithorhynchus anatinus</name>
    <name type="common">Duckbill platypus</name>
    <dbReference type="NCBI Taxonomy" id="9258"/>
    <lineage>
        <taxon>Eukaryota</taxon>
        <taxon>Metazoa</taxon>
        <taxon>Chordata</taxon>
        <taxon>Craniata</taxon>
        <taxon>Vertebrata</taxon>
        <taxon>Euteleostomi</taxon>
        <taxon>Mammalia</taxon>
        <taxon>Monotremata</taxon>
        <taxon>Ornithorhynchidae</taxon>
        <taxon>Ornithorhynchus</taxon>
    </lineage>
</organism>
<reference evidence="3" key="1">
    <citation type="submission" date="2025-08" db="UniProtKB">
        <authorList>
            <consortium name="Ensembl"/>
        </authorList>
    </citation>
    <scope>IDENTIFICATION</scope>
    <source>
        <strain evidence="3">Glennie</strain>
    </source>
</reference>
<accession>A0A6I8PMC5</accession>
<dbReference type="GO" id="GO:0004865">
    <property type="term" value="F:protein serine/threonine phosphatase inhibitor activity"/>
    <property type="evidence" value="ECO:0000318"/>
    <property type="project" value="GO_Central"/>
</dbReference>
<dbReference type="InParanoid" id="A0A6I8PMC5"/>
<dbReference type="Ensembl" id="ENSOANT00000074891.1">
    <property type="protein sequence ID" value="ENSOANP00000053478.1"/>
    <property type="gene ID" value="ENSOANG00000045100.1"/>
</dbReference>
<dbReference type="PANTHER" id="PTHR15387">
    <property type="entry name" value="PROTEIN PHOSPHATASE 1 REGULATORY SUBUNIT 17"/>
    <property type="match status" value="1"/>
</dbReference>
<keyword evidence="2" id="KW-0812">Transmembrane</keyword>
<proteinExistence type="predicted"/>
<keyword evidence="4" id="KW-1185">Reference proteome</keyword>
<protein>
    <submittedName>
        <fullName evidence="3">Uncharacterized protein</fullName>
    </submittedName>
</protein>
<keyword evidence="2" id="KW-0472">Membrane</keyword>
<dbReference type="PANTHER" id="PTHR15387:SF0">
    <property type="entry name" value="PROTEIN PHOSPHATASE 1 REGULATORY SUBUNIT 17"/>
    <property type="match status" value="1"/>
</dbReference>
<sequence length="124" mass="13815">MGQGPCPTQLPCIYPSDYSSAWHITSPEEIPSSLLFLLFLLLLLFPLGVLTEHLLQTGDIQEKPSEDGMGSQGHKPDLEPKKPRRKDTPALHVPPFASGVRLLRGERHRVILEDDEKEGENIPV</sequence>
<feature type="region of interest" description="Disordered" evidence="1">
    <location>
        <begin position="61"/>
        <end position="99"/>
    </location>
</feature>
<evidence type="ECO:0000256" key="1">
    <source>
        <dbReference type="SAM" id="MobiDB-lite"/>
    </source>
</evidence>
<dbReference type="InterPro" id="IPR033242">
    <property type="entry name" value="PPP1R17"/>
</dbReference>
<evidence type="ECO:0000313" key="4">
    <source>
        <dbReference type="Proteomes" id="UP000002279"/>
    </source>
</evidence>
<feature type="compositionally biased region" description="Basic and acidic residues" evidence="1">
    <location>
        <begin position="74"/>
        <end position="89"/>
    </location>
</feature>
<dbReference type="AlphaFoldDB" id="A0A6I8PMC5"/>
<reference evidence="3" key="2">
    <citation type="submission" date="2025-09" db="UniProtKB">
        <authorList>
            <consortium name="Ensembl"/>
        </authorList>
    </citation>
    <scope>IDENTIFICATION</scope>
    <source>
        <strain evidence="3">Glennie</strain>
    </source>
</reference>
<dbReference type="Bgee" id="ENSOANG00000045100">
    <property type="expression patterns" value="Expressed in endometrium and 1 other cell type or tissue"/>
</dbReference>
<dbReference type="Proteomes" id="UP000002279">
    <property type="component" value="Unplaced"/>
</dbReference>